<evidence type="ECO:0000313" key="1">
    <source>
        <dbReference type="EMBL" id="CAK9155289.1"/>
    </source>
</evidence>
<accession>A0ABC8SJK2</accession>
<feature type="non-terminal residue" evidence="1">
    <location>
        <position position="117"/>
    </location>
</feature>
<keyword evidence="2" id="KW-1185">Reference proteome</keyword>
<comment type="caution">
    <text evidence="1">The sequence shown here is derived from an EMBL/GenBank/DDBJ whole genome shotgun (WGS) entry which is preliminary data.</text>
</comment>
<gene>
    <name evidence="1" type="ORF">ILEXP_LOCUS23688</name>
</gene>
<dbReference type="AlphaFoldDB" id="A0ABC8SJK2"/>
<sequence length="117" mass="12872">MRAEGLSMIRSIPPKLPDPSIPIASSSHLHIPTPNHHIAASSLFEAAQILTSEARAPSYVSFFKKPLHGRGIPDTQSSKTVVAKPTKRVISHNGETTMAWTREEMMEAFKPLEFAII</sequence>
<dbReference type="EMBL" id="CAUOFW020002673">
    <property type="protein sequence ID" value="CAK9155289.1"/>
    <property type="molecule type" value="Genomic_DNA"/>
</dbReference>
<reference evidence="1 2" key="1">
    <citation type="submission" date="2024-02" db="EMBL/GenBank/DDBJ databases">
        <authorList>
            <person name="Vignale AGUSTIN F."/>
            <person name="Sosa J E."/>
            <person name="Modenutti C."/>
        </authorList>
    </citation>
    <scope>NUCLEOTIDE SEQUENCE [LARGE SCALE GENOMIC DNA]</scope>
</reference>
<organism evidence="1 2">
    <name type="scientific">Ilex paraguariensis</name>
    <name type="common">yerba mate</name>
    <dbReference type="NCBI Taxonomy" id="185542"/>
    <lineage>
        <taxon>Eukaryota</taxon>
        <taxon>Viridiplantae</taxon>
        <taxon>Streptophyta</taxon>
        <taxon>Embryophyta</taxon>
        <taxon>Tracheophyta</taxon>
        <taxon>Spermatophyta</taxon>
        <taxon>Magnoliopsida</taxon>
        <taxon>eudicotyledons</taxon>
        <taxon>Gunneridae</taxon>
        <taxon>Pentapetalae</taxon>
        <taxon>asterids</taxon>
        <taxon>campanulids</taxon>
        <taxon>Aquifoliales</taxon>
        <taxon>Aquifoliaceae</taxon>
        <taxon>Ilex</taxon>
    </lineage>
</organism>
<protein>
    <submittedName>
        <fullName evidence="1">Uncharacterized protein</fullName>
    </submittedName>
</protein>
<name>A0ABC8SJK2_9AQUA</name>
<evidence type="ECO:0000313" key="2">
    <source>
        <dbReference type="Proteomes" id="UP001642360"/>
    </source>
</evidence>
<proteinExistence type="predicted"/>
<dbReference type="Proteomes" id="UP001642360">
    <property type="component" value="Unassembled WGS sequence"/>
</dbReference>